<keyword evidence="9" id="KW-1185">Reference proteome</keyword>
<keyword evidence="3" id="KW-0547">Nucleotide-binding</keyword>
<evidence type="ECO:0000256" key="6">
    <source>
        <dbReference type="ARBA" id="ARBA00048178"/>
    </source>
</evidence>
<keyword evidence="4" id="KW-0067">ATP-binding</keyword>
<comment type="similarity">
    <text evidence="1">Belongs to the zeta toxin family.</text>
</comment>
<dbReference type="InterPro" id="IPR027417">
    <property type="entry name" value="P-loop_NTPase"/>
</dbReference>
<dbReference type="EC" id="2.7.1.176" evidence="2"/>
<evidence type="ECO:0000256" key="3">
    <source>
        <dbReference type="ARBA" id="ARBA00022741"/>
    </source>
</evidence>
<dbReference type="SUPFAM" id="SSF52540">
    <property type="entry name" value="P-loop containing nucleoside triphosphate hydrolases"/>
    <property type="match status" value="1"/>
</dbReference>
<dbReference type="InterPro" id="IPR010488">
    <property type="entry name" value="Zeta_toxin_domain"/>
</dbReference>
<reference evidence="8 9" key="1">
    <citation type="submission" date="2019-06" db="EMBL/GenBank/DDBJ databases">
        <title>Whole genome shotgun sequence of Glutamicibacter nicotianae NBRC 14234.</title>
        <authorList>
            <person name="Hosoyama A."/>
            <person name="Uohara A."/>
            <person name="Ohji S."/>
            <person name="Ichikawa N."/>
        </authorList>
    </citation>
    <scope>NUCLEOTIDE SEQUENCE [LARGE SCALE GENOMIC DNA]</scope>
    <source>
        <strain evidence="8 9">NBRC 14234</strain>
    </source>
</reference>
<accession>A0ABQ0RH39</accession>
<evidence type="ECO:0000256" key="5">
    <source>
        <dbReference type="ARBA" id="ARBA00032897"/>
    </source>
</evidence>
<feature type="domain" description="Zeta toxin" evidence="7">
    <location>
        <begin position="146"/>
        <end position="250"/>
    </location>
</feature>
<name>A0ABQ0RH39_GLUNI</name>
<evidence type="ECO:0000313" key="9">
    <source>
        <dbReference type="Proteomes" id="UP000316242"/>
    </source>
</evidence>
<organism evidence="8 9">
    <name type="scientific">Glutamicibacter nicotianae</name>
    <name type="common">Arthrobacter nicotianae</name>
    <dbReference type="NCBI Taxonomy" id="37929"/>
    <lineage>
        <taxon>Bacteria</taxon>
        <taxon>Bacillati</taxon>
        <taxon>Actinomycetota</taxon>
        <taxon>Actinomycetes</taxon>
        <taxon>Micrococcales</taxon>
        <taxon>Micrococcaceae</taxon>
        <taxon>Glutamicibacter</taxon>
    </lineage>
</organism>
<protein>
    <recommendedName>
        <fullName evidence="5">UDP-N-acetylglucosamine kinase</fullName>
        <ecNumber evidence="2">2.7.1.176</ecNumber>
    </recommendedName>
    <alternativeName>
        <fullName evidence="5">UDP-N-acetylglucosamine kinase</fullName>
    </alternativeName>
</protein>
<dbReference type="Pfam" id="PF06414">
    <property type="entry name" value="Zeta_toxin"/>
    <property type="match status" value="2"/>
</dbReference>
<sequence>MADKLEISEHLKTIAQLNEPGEVLANDSPFISVRNTDWFEEVAPDTWKAIGERDLLHRRLVDEELRVSGNAKAERQAIVLAGAPGAGKSSLLRDLLGGHENDYVVIDADKFKKKLMREALEDGTYDSFFKPPEVRKREELGEQFFPMDMASLVHEESSMLSEKLRAACLARGLNVVIDKVLASEESAQKLAAQLQEAGYEIQVVEAYAPQDVSEERIVERWQKQEETSLDGDDYLGARWVPEEFTEMVFDAPGHRSRPAVVAQIFARNCPSVLSYKVFHTAPEAAMDSDGCILRLELRRESVGALLVRVK</sequence>
<dbReference type="Gene3D" id="3.40.50.300">
    <property type="entry name" value="P-loop containing nucleotide triphosphate hydrolases"/>
    <property type="match status" value="1"/>
</dbReference>
<dbReference type="Proteomes" id="UP000316242">
    <property type="component" value="Unassembled WGS sequence"/>
</dbReference>
<dbReference type="RefSeq" id="WP_141355489.1">
    <property type="nucleotide sequence ID" value="NZ_BAAAWM010000001.1"/>
</dbReference>
<comment type="catalytic activity">
    <reaction evidence="6">
        <text>UDP-N-acetyl-alpha-D-glucosamine + ATP = UDP-N-acetyl-alpha-D-glucosamine 3'-phosphate + ADP + H(+)</text>
        <dbReference type="Rhea" id="RHEA:32671"/>
        <dbReference type="ChEBI" id="CHEBI:15378"/>
        <dbReference type="ChEBI" id="CHEBI:30616"/>
        <dbReference type="ChEBI" id="CHEBI:57705"/>
        <dbReference type="ChEBI" id="CHEBI:64353"/>
        <dbReference type="ChEBI" id="CHEBI:456216"/>
        <dbReference type="EC" id="2.7.1.176"/>
    </reaction>
</comment>
<feature type="domain" description="Zeta toxin" evidence="7">
    <location>
        <begin position="73"/>
        <end position="114"/>
    </location>
</feature>
<proteinExistence type="inferred from homology"/>
<evidence type="ECO:0000256" key="4">
    <source>
        <dbReference type="ARBA" id="ARBA00022840"/>
    </source>
</evidence>
<evidence type="ECO:0000259" key="7">
    <source>
        <dbReference type="Pfam" id="PF06414"/>
    </source>
</evidence>
<dbReference type="EMBL" id="BJNE01000001">
    <property type="protein sequence ID" value="GEC11128.1"/>
    <property type="molecule type" value="Genomic_DNA"/>
</dbReference>
<evidence type="ECO:0000313" key="8">
    <source>
        <dbReference type="EMBL" id="GEC11128.1"/>
    </source>
</evidence>
<gene>
    <name evidence="8" type="ORF">ANI01nite_03310</name>
</gene>
<evidence type="ECO:0000256" key="2">
    <source>
        <dbReference type="ARBA" id="ARBA00011963"/>
    </source>
</evidence>
<evidence type="ECO:0000256" key="1">
    <source>
        <dbReference type="ARBA" id="ARBA00009104"/>
    </source>
</evidence>
<comment type="caution">
    <text evidence="8">The sequence shown here is derived from an EMBL/GenBank/DDBJ whole genome shotgun (WGS) entry which is preliminary data.</text>
</comment>